<sequence>MRISHLLPSEIQADNATSCQCCHSPSSSLNRTTSTDWARIQLPFYSCIVQNNINIIPDSKAQDNMTSHQLIPQSKVVSDNQGEHVENNQNNEATDSA</sequence>
<dbReference type="HOGENOM" id="CLU_2350432_0_0_1"/>
<feature type="region of interest" description="Disordered" evidence="1">
    <location>
        <begin position="60"/>
        <end position="97"/>
    </location>
</feature>
<reference evidence="3" key="1">
    <citation type="submission" date="2013-06" db="EMBL/GenBank/DDBJ databases">
        <authorList>
            <person name="Zhao Q."/>
        </authorList>
    </citation>
    <scope>NUCLEOTIDE SEQUENCE</scope>
    <source>
        <strain evidence="3">cv. W1943</strain>
    </source>
</reference>
<feature type="compositionally biased region" description="Polar residues" evidence="1">
    <location>
        <begin position="87"/>
        <end position="97"/>
    </location>
</feature>
<accession>A0A0E0PDW6</accession>
<dbReference type="Gramene" id="ORUFI04G26490.1">
    <property type="protein sequence ID" value="ORUFI04G26490.1"/>
    <property type="gene ID" value="ORUFI04G26490"/>
</dbReference>
<proteinExistence type="predicted"/>
<feature type="compositionally biased region" description="Polar residues" evidence="1">
    <location>
        <begin position="62"/>
        <end position="80"/>
    </location>
</feature>
<evidence type="ECO:0000313" key="2">
    <source>
        <dbReference type="EnsemblPlants" id="ORUFI04G26490.1"/>
    </source>
</evidence>
<name>A0A0E0PDW6_ORYRU</name>
<keyword evidence="3" id="KW-1185">Reference proteome</keyword>
<protein>
    <submittedName>
        <fullName evidence="2">Uncharacterized protein</fullName>
    </submittedName>
</protein>
<evidence type="ECO:0000313" key="3">
    <source>
        <dbReference type="Proteomes" id="UP000008022"/>
    </source>
</evidence>
<evidence type="ECO:0000256" key="1">
    <source>
        <dbReference type="SAM" id="MobiDB-lite"/>
    </source>
</evidence>
<dbReference type="AlphaFoldDB" id="A0A0E0PDW6"/>
<reference evidence="2" key="2">
    <citation type="submission" date="2015-06" db="UniProtKB">
        <authorList>
            <consortium name="EnsemblPlants"/>
        </authorList>
    </citation>
    <scope>IDENTIFICATION</scope>
</reference>
<dbReference type="EnsemblPlants" id="ORUFI04G26490.1">
    <property type="protein sequence ID" value="ORUFI04G26490.1"/>
    <property type="gene ID" value="ORUFI04G26490"/>
</dbReference>
<dbReference type="Proteomes" id="UP000008022">
    <property type="component" value="Unassembled WGS sequence"/>
</dbReference>
<organism evidence="2 3">
    <name type="scientific">Oryza rufipogon</name>
    <name type="common">Brownbeard rice</name>
    <name type="synonym">Asian wild rice</name>
    <dbReference type="NCBI Taxonomy" id="4529"/>
    <lineage>
        <taxon>Eukaryota</taxon>
        <taxon>Viridiplantae</taxon>
        <taxon>Streptophyta</taxon>
        <taxon>Embryophyta</taxon>
        <taxon>Tracheophyta</taxon>
        <taxon>Spermatophyta</taxon>
        <taxon>Magnoliopsida</taxon>
        <taxon>Liliopsida</taxon>
        <taxon>Poales</taxon>
        <taxon>Poaceae</taxon>
        <taxon>BOP clade</taxon>
        <taxon>Oryzoideae</taxon>
        <taxon>Oryzeae</taxon>
        <taxon>Oryzinae</taxon>
        <taxon>Oryza</taxon>
    </lineage>
</organism>